<dbReference type="Gene3D" id="2.130.10.10">
    <property type="entry name" value="YVTN repeat-like/Quinoprotein amine dehydrogenase"/>
    <property type="match status" value="1"/>
</dbReference>
<dbReference type="GO" id="GO:0003729">
    <property type="term" value="F:mRNA binding"/>
    <property type="evidence" value="ECO:0007669"/>
    <property type="project" value="TreeGrafter"/>
</dbReference>
<evidence type="ECO:0000256" key="3">
    <source>
        <dbReference type="ARBA" id="ARBA00022540"/>
    </source>
</evidence>
<evidence type="ECO:0000256" key="2">
    <source>
        <dbReference type="ARBA" id="ARBA00013819"/>
    </source>
</evidence>
<feature type="domain" description="Translation initiation factor beta propellor-like" evidence="9">
    <location>
        <begin position="254"/>
        <end position="443"/>
    </location>
</feature>
<comment type="caution">
    <text evidence="10">The sequence shown here is derived from an EMBL/GenBank/DDBJ whole genome shotgun (WGS) entry which is preliminary data.</text>
</comment>
<keyword evidence="4" id="KW-0853">WD repeat</keyword>
<proteinExistence type="inferred from homology"/>
<sequence length="646" mass="68746">MTAPPQAVKILLRSKAGVHLQELTTGENGLPVLTPASDEALCKPVPGDLTEFCGDGSAVAIVTSTPTKSLRVVDVETGNVRWTVEGRNIQALSFSPQGTFLLTWERLASGGAPQPGSSTATSQSDSTAHTTPETATAGIKGNLLVWRSENGVLVAGFMQKTFRKPDWPTLQWTPNESLCFRATATDVHVYPGQEPGTASPEKFAVSGGGMASLRVSPNASPPHRVACFFPEAKGKPASVRIYQYPHFGVALASKSFFKAQEAHLRWSPNGLAVLIHTHTDVDTSGVSYYGSTGLYLLHADGKYEVTVPLPKEGPISDAKWAPAGPAQFIVLAGRMPAAATLYNIKAEPIFEFGQAHRNTVSFSPHGRFVVLAGFGNLAGEMDFWDRNKQKLMGRNTSHCSVGYGWSPCGRYFMTATLAPRMNVDNAVKLFKYNGAGPLHKAEFEDATLFDASFRPAAAGVFPDRPATPPRKGMEGGSSTTVPPPPKPKTAYRPPGSTGALAALIRAERDALSGPKKVAAGKGGGNSAYGAPGQPHIPGLAPAGATTNGESKNTARNKARKEKKKAAEQALRAQAEAEAERIRIEQAAATLVAAEDPVKRRKAVQKKLKQIEELKARAMGGEKLNDDQQNKLATEASLVEELAKLEV</sequence>
<dbReference type="GO" id="GO:0022627">
    <property type="term" value="C:cytosolic small ribosomal subunit"/>
    <property type="evidence" value="ECO:0007669"/>
    <property type="project" value="TreeGrafter"/>
</dbReference>
<dbReference type="InterPro" id="IPR015943">
    <property type="entry name" value="WD40/YVTN_repeat-like_dom_sf"/>
</dbReference>
<evidence type="ECO:0000256" key="4">
    <source>
        <dbReference type="ARBA" id="ARBA00022574"/>
    </source>
</evidence>
<evidence type="ECO:0000256" key="6">
    <source>
        <dbReference type="ARBA" id="ARBA00022845"/>
    </source>
</evidence>
<accession>A0A4D9D4W4</accession>
<keyword evidence="5" id="KW-0677">Repeat</keyword>
<feature type="compositionally biased region" description="Polar residues" evidence="8">
    <location>
        <begin position="544"/>
        <end position="553"/>
    </location>
</feature>
<comment type="similarity">
    <text evidence="1">Belongs to the WD repeat EIF2A family.</text>
</comment>
<keyword evidence="3" id="KW-0396">Initiation factor</keyword>
<dbReference type="GO" id="GO:0003743">
    <property type="term" value="F:translation initiation factor activity"/>
    <property type="evidence" value="ECO:0007669"/>
    <property type="project" value="UniProtKB-KW"/>
</dbReference>
<dbReference type="GO" id="GO:0043022">
    <property type="term" value="F:ribosome binding"/>
    <property type="evidence" value="ECO:0007669"/>
    <property type="project" value="TreeGrafter"/>
</dbReference>
<evidence type="ECO:0000313" key="10">
    <source>
        <dbReference type="EMBL" id="TFJ84475.1"/>
    </source>
</evidence>
<feature type="region of interest" description="Disordered" evidence="8">
    <location>
        <begin position="108"/>
        <end position="134"/>
    </location>
</feature>
<dbReference type="PANTHER" id="PTHR13227">
    <property type="entry name" value="EUKARYOTIC TRANSLATION INITIATION FACTOR 2A"/>
    <property type="match status" value="1"/>
</dbReference>
<keyword evidence="7" id="KW-0648">Protein biosynthesis</keyword>
<feature type="compositionally biased region" description="Low complexity" evidence="8">
    <location>
        <begin position="117"/>
        <end position="131"/>
    </location>
</feature>
<evidence type="ECO:0000256" key="5">
    <source>
        <dbReference type="ARBA" id="ARBA00022737"/>
    </source>
</evidence>
<dbReference type="SUPFAM" id="SSF82171">
    <property type="entry name" value="DPP6 N-terminal domain-like"/>
    <property type="match status" value="1"/>
</dbReference>
<evidence type="ECO:0000256" key="7">
    <source>
        <dbReference type="ARBA" id="ARBA00022917"/>
    </source>
</evidence>
<feature type="region of interest" description="Disordered" evidence="8">
    <location>
        <begin position="512"/>
        <end position="575"/>
    </location>
</feature>
<keyword evidence="11" id="KW-1185">Reference proteome</keyword>
<dbReference type="GO" id="GO:0006417">
    <property type="term" value="P:regulation of translation"/>
    <property type="evidence" value="ECO:0007669"/>
    <property type="project" value="UniProtKB-KW"/>
</dbReference>
<feature type="region of interest" description="Disordered" evidence="8">
    <location>
        <begin position="459"/>
        <end position="496"/>
    </location>
</feature>
<dbReference type="PANTHER" id="PTHR13227:SF0">
    <property type="entry name" value="EUKARYOTIC TRANSLATION INITIATION FACTOR 2A"/>
    <property type="match status" value="1"/>
</dbReference>
<dbReference type="OrthoDB" id="2194683at2759"/>
<protein>
    <recommendedName>
        <fullName evidence="2">Eukaryotic translation initiation factor 2A</fullName>
    </recommendedName>
</protein>
<reference evidence="10 11" key="1">
    <citation type="submission" date="2019-01" db="EMBL/GenBank/DDBJ databases">
        <title>Nuclear Genome Assembly of the Microalgal Biofuel strain Nannochloropsis salina CCMP1776.</title>
        <authorList>
            <person name="Hovde B."/>
        </authorList>
    </citation>
    <scope>NUCLEOTIDE SEQUENCE [LARGE SCALE GENOMIC DNA]</scope>
    <source>
        <strain evidence="10 11">CCMP1776</strain>
    </source>
</reference>
<dbReference type="Proteomes" id="UP000355283">
    <property type="component" value="Unassembled WGS sequence"/>
</dbReference>
<dbReference type="EMBL" id="SDOX01000019">
    <property type="protein sequence ID" value="TFJ84475.1"/>
    <property type="molecule type" value="Genomic_DNA"/>
</dbReference>
<dbReference type="InterPro" id="IPR013979">
    <property type="entry name" value="TIF_beta_prop-like"/>
</dbReference>
<dbReference type="InterPro" id="IPR011387">
    <property type="entry name" value="TIF2A"/>
</dbReference>
<organism evidence="10 11">
    <name type="scientific">Nannochloropsis salina CCMP1776</name>
    <dbReference type="NCBI Taxonomy" id="1027361"/>
    <lineage>
        <taxon>Eukaryota</taxon>
        <taxon>Sar</taxon>
        <taxon>Stramenopiles</taxon>
        <taxon>Ochrophyta</taxon>
        <taxon>Eustigmatophyceae</taxon>
        <taxon>Eustigmatales</taxon>
        <taxon>Monodopsidaceae</taxon>
        <taxon>Microchloropsis</taxon>
        <taxon>Microchloropsis salina</taxon>
    </lineage>
</organism>
<dbReference type="AlphaFoldDB" id="A0A4D9D4W4"/>
<evidence type="ECO:0000259" key="9">
    <source>
        <dbReference type="Pfam" id="PF08662"/>
    </source>
</evidence>
<dbReference type="GO" id="GO:0000049">
    <property type="term" value="F:tRNA binding"/>
    <property type="evidence" value="ECO:0007669"/>
    <property type="project" value="TreeGrafter"/>
</dbReference>
<gene>
    <name evidence="10" type="ORF">NSK_004460</name>
</gene>
<name>A0A4D9D4W4_9STRA</name>
<keyword evidence="6" id="KW-0810">Translation regulation</keyword>
<dbReference type="Pfam" id="PF08662">
    <property type="entry name" value="eIF2A"/>
    <property type="match status" value="1"/>
</dbReference>
<evidence type="ECO:0000256" key="8">
    <source>
        <dbReference type="SAM" id="MobiDB-lite"/>
    </source>
</evidence>
<evidence type="ECO:0000256" key="1">
    <source>
        <dbReference type="ARBA" id="ARBA00009573"/>
    </source>
</evidence>
<evidence type="ECO:0000313" key="11">
    <source>
        <dbReference type="Proteomes" id="UP000355283"/>
    </source>
</evidence>
<feature type="compositionally biased region" description="Basic residues" evidence="8">
    <location>
        <begin position="554"/>
        <end position="563"/>
    </location>
</feature>